<name>A0A0P7BWV3_9BACT</name>
<gene>
    <name evidence="1" type="ORF">AFM12_02020</name>
</gene>
<dbReference type="AlphaFoldDB" id="A0A0P7BWV3"/>
<dbReference type="Pfam" id="PF13365">
    <property type="entry name" value="Trypsin_2"/>
    <property type="match status" value="1"/>
</dbReference>
<dbReference type="RefSeq" id="WP_055143607.1">
    <property type="nucleotide sequence ID" value="NZ_JXSZ01000005.1"/>
</dbReference>
<dbReference type="STRING" id="1605367.AFM12_02020"/>
<proteinExistence type="predicted"/>
<evidence type="ECO:0000313" key="2">
    <source>
        <dbReference type="Proteomes" id="UP000050454"/>
    </source>
</evidence>
<dbReference type="PATRIC" id="fig|1605367.3.peg.1746"/>
<sequence length="286" mass="33044">MFVEAIEKAKQFTRPIHTISRLFKSKEILPGAATLFFVNEEGYALTCKHVVNLLLQAEQINKRFSLIKSEKHASEGEIERKYKINRTQPLQLKNTFVDCVDKLQSFTTHVHPKYDLAIIKFNGFEKLMVNEFAVFKKDANEIKQGKFLCRLGYPFPEFNNFKYNEAQDDIQWTSQGNRQSPSFPIEGMVTRFQLDQQRFKYGIELSTPGLKGQSGGPLFDENGVVCGMQSRTKHLHLGFDLENKEIFAAGKKKKINDYSFIHLGECIHVDVIKDFLRQHHVSFNET</sequence>
<protein>
    <recommendedName>
        <fullName evidence="3">Serine protease</fullName>
    </recommendedName>
</protein>
<accession>A0A0P7BWV3</accession>
<dbReference type="OrthoDB" id="43375at2"/>
<dbReference type="SUPFAM" id="SSF50494">
    <property type="entry name" value="Trypsin-like serine proteases"/>
    <property type="match status" value="1"/>
</dbReference>
<dbReference type="Proteomes" id="UP000050454">
    <property type="component" value="Unassembled WGS sequence"/>
</dbReference>
<evidence type="ECO:0008006" key="3">
    <source>
        <dbReference type="Google" id="ProtNLM"/>
    </source>
</evidence>
<comment type="caution">
    <text evidence="1">The sequence shown here is derived from an EMBL/GenBank/DDBJ whole genome shotgun (WGS) entry which is preliminary data.</text>
</comment>
<dbReference type="InterPro" id="IPR043504">
    <property type="entry name" value="Peptidase_S1_PA_chymotrypsin"/>
</dbReference>
<evidence type="ECO:0000313" key="1">
    <source>
        <dbReference type="EMBL" id="KPM49416.1"/>
    </source>
</evidence>
<dbReference type="InterPro" id="IPR009003">
    <property type="entry name" value="Peptidase_S1_PA"/>
</dbReference>
<reference evidence="1 2" key="1">
    <citation type="submission" date="2015-07" db="EMBL/GenBank/DDBJ databases">
        <title>The draft genome sequence of Leadbetterella sp. JN14-9.</title>
        <authorList>
            <person name="Liu Y."/>
            <person name="Du J."/>
            <person name="Shao Z."/>
        </authorList>
    </citation>
    <scope>NUCLEOTIDE SEQUENCE [LARGE SCALE GENOMIC DNA]</scope>
    <source>
        <strain evidence="1 2">JN14-9</strain>
    </source>
</reference>
<dbReference type="Gene3D" id="2.40.10.10">
    <property type="entry name" value="Trypsin-like serine proteases"/>
    <property type="match status" value="2"/>
</dbReference>
<organism evidence="1 2">
    <name type="scientific">Jiulongibacter sediminis</name>
    <dbReference type="NCBI Taxonomy" id="1605367"/>
    <lineage>
        <taxon>Bacteria</taxon>
        <taxon>Pseudomonadati</taxon>
        <taxon>Bacteroidota</taxon>
        <taxon>Cytophagia</taxon>
        <taxon>Cytophagales</taxon>
        <taxon>Leadbetterellaceae</taxon>
        <taxon>Jiulongibacter</taxon>
    </lineage>
</organism>
<dbReference type="EMBL" id="LGTQ01000005">
    <property type="protein sequence ID" value="KPM49416.1"/>
    <property type="molecule type" value="Genomic_DNA"/>
</dbReference>
<keyword evidence="2" id="KW-1185">Reference proteome</keyword>